<keyword evidence="2" id="KW-1185">Reference proteome</keyword>
<name>A0A1R2AVP1_9CILI</name>
<evidence type="ECO:0000313" key="1">
    <source>
        <dbReference type="EMBL" id="OMJ68609.1"/>
    </source>
</evidence>
<reference evidence="1 2" key="1">
    <citation type="submission" date="2016-11" db="EMBL/GenBank/DDBJ databases">
        <title>The macronuclear genome of Stentor coeruleus: a giant cell with tiny introns.</title>
        <authorList>
            <person name="Slabodnick M."/>
            <person name="Ruby J.G."/>
            <person name="Reiff S.B."/>
            <person name="Swart E.C."/>
            <person name="Gosai S."/>
            <person name="Prabakaran S."/>
            <person name="Witkowska E."/>
            <person name="Larue G.E."/>
            <person name="Fisher S."/>
            <person name="Freeman R.M."/>
            <person name="Gunawardena J."/>
            <person name="Chu W."/>
            <person name="Stover N.A."/>
            <person name="Gregory B.D."/>
            <person name="Nowacki M."/>
            <person name="Derisi J."/>
            <person name="Roy S.W."/>
            <person name="Marshall W.F."/>
            <person name="Sood P."/>
        </authorList>
    </citation>
    <scope>NUCLEOTIDE SEQUENCE [LARGE SCALE GENOMIC DNA]</scope>
    <source>
        <strain evidence="1">WM001</strain>
    </source>
</reference>
<protein>
    <submittedName>
        <fullName evidence="1">Uncharacterized protein</fullName>
    </submittedName>
</protein>
<comment type="caution">
    <text evidence="1">The sequence shown here is derived from an EMBL/GenBank/DDBJ whole genome shotgun (WGS) entry which is preliminary data.</text>
</comment>
<gene>
    <name evidence="1" type="ORF">SteCoe_33891</name>
</gene>
<proteinExistence type="predicted"/>
<evidence type="ECO:0000313" key="2">
    <source>
        <dbReference type="Proteomes" id="UP000187209"/>
    </source>
</evidence>
<sequence>MDFNLERERVRIRNFISKLSSNLAPSISFVKQPMTKFNKHKKTFSFESQKFKEIKSKTDSLNTTTERESEKVLDGKRDVGISAPRPTKYPAQHLFTFQTLREINAMNHEHQKSKNYKIRSPGLSFDTPNNKSPTNFLFSPNTDHGKMIRGLPGLRYQKDQHCIASPDFLQIVSRNNLATSFNEKKTRQQKTPELRIKNNQSPYKLKIKSKQFANSKLDSTFYSKRYMSLEKKKKLSLEPNDFKSRLVQEGPQKSVRNSLTVEDKSNYISKVFDEDLVLIGWEKTTQWNMFDNN</sequence>
<accession>A0A1R2AVP1</accession>
<organism evidence="1 2">
    <name type="scientific">Stentor coeruleus</name>
    <dbReference type="NCBI Taxonomy" id="5963"/>
    <lineage>
        <taxon>Eukaryota</taxon>
        <taxon>Sar</taxon>
        <taxon>Alveolata</taxon>
        <taxon>Ciliophora</taxon>
        <taxon>Postciliodesmatophora</taxon>
        <taxon>Heterotrichea</taxon>
        <taxon>Heterotrichida</taxon>
        <taxon>Stentoridae</taxon>
        <taxon>Stentor</taxon>
    </lineage>
</organism>
<dbReference type="Proteomes" id="UP000187209">
    <property type="component" value="Unassembled WGS sequence"/>
</dbReference>
<dbReference type="EMBL" id="MPUH01001304">
    <property type="protein sequence ID" value="OMJ68609.1"/>
    <property type="molecule type" value="Genomic_DNA"/>
</dbReference>
<dbReference type="AlphaFoldDB" id="A0A1R2AVP1"/>